<accession>A0A3G4ZPJ8</accession>
<name>A0A3G4ZPJ8_9VIRU</name>
<sequence>MTERPTKWCSNRYTRIRNNDCRTVLLADALIYERVPIEFIIIEINNYQKDFGMNETYVYLFEDSSDSLPLKN</sequence>
<proteinExistence type="predicted"/>
<dbReference type="EMBL" id="MK071998">
    <property type="protein sequence ID" value="AYV76815.1"/>
    <property type="molecule type" value="Genomic_DNA"/>
</dbReference>
<organism evidence="1">
    <name type="scientific">Barrevirus sp</name>
    <dbReference type="NCBI Taxonomy" id="2487763"/>
    <lineage>
        <taxon>Viruses</taxon>
        <taxon>Varidnaviria</taxon>
        <taxon>Bamfordvirae</taxon>
        <taxon>Nucleocytoviricota</taxon>
        <taxon>Megaviricetes</taxon>
        <taxon>Imitervirales</taxon>
        <taxon>Mimiviridae</taxon>
        <taxon>Klosneuvirinae</taxon>
    </lineage>
</organism>
<protein>
    <submittedName>
        <fullName evidence="1">Uncharacterized protein</fullName>
    </submittedName>
</protein>
<reference evidence="1" key="1">
    <citation type="submission" date="2018-10" db="EMBL/GenBank/DDBJ databases">
        <title>Hidden diversity of soil giant viruses.</title>
        <authorList>
            <person name="Schulz F."/>
            <person name="Alteio L."/>
            <person name="Goudeau D."/>
            <person name="Ryan E.M."/>
            <person name="Malmstrom R.R."/>
            <person name="Blanchard J."/>
            <person name="Woyke T."/>
        </authorList>
    </citation>
    <scope>NUCLEOTIDE SEQUENCE</scope>
    <source>
        <strain evidence="1">BAV1</strain>
    </source>
</reference>
<evidence type="ECO:0000313" key="1">
    <source>
        <dbReference type="EMBL" id="AYV76815.1"/>
    </source>
</evidence>
<gene>
    <name evidence="1" type="ORF">Barrevirus1_37</name>
</gene>